<protein>
    <recommendedName>
        <fullName evidence="5">Ubiquitin-like protease family profile domain-containing protein</fullName>
    </recommendedName>
</protein>
<feature type="domain" description="Ubiquitin-like protease family profile" evidence="5">
    <location>
        <begin position="540"/>
        <end position="651"/>
    </location>
</feature>
<proteinExistence type="inferred from homology"/>
<dbReference type="AlphaFoldDB" id="A0A5J9TFN8"/>
<evidence type="ECO:0000259" key="5">
    <source>
        <dbReference type="Pfam" id="PF02902"/>
    </source>
</evidence>
<accession>A0A5J9TFN8</accession>
<keyword evidence="7" id="KW-1185">Reference proteome</keyword>
<dbReference type="InterPro" id="IPR003653">
    <property type="entry name" value="Peptidase_C48_C"/>
</dbReference>
<gene>
    <name evidence="6" type="ORF">EJB05_43520</name>
</gene>
<sequence>MAWHIAPANLRNCSSQFFTLHPFFVHKVLGIPLGGTKIDLKSSEESSSLIKQVKHICSTPFGAIVSSSNYIAQSNADDSSNFPIELRESTRRKLSNITHKFHMSIFEAIKPAVANYASEYVRILVKDQFPSYEFNPSDHYQCDIDKIPFCIENPDPDDHEVESGNFSESDDEDSVSLKNASTVTLNADNNARRDRHVSFSQAPPTILHSAFQFSNSKSSVLLLDPPLELPEPSFQDDVVDPFIEMVEKMEMLSVDTSFNMELPYPYASLEDYYLTLFKPIDVPQTDTSMSDKEVLKFCFEDHISSIVAPIKEEKIFRCFVQESSAPHGNIANSSLSFSVDAERKSDLYSKKKPNTQGMSLNERFHALNSHIKCSNVPDGTHIHDPSASFDRITADFEPVQVPDSQPNTESGNIDPNLLESITTSIAKIYEDHATMAQYGYQERLLQDLTASFVKCSQMINEIVVTPKSSSSSCKKLDQNPVVFATESEKLFYDKFTGVIPNVSPSDRIFQVGKTWIDRRTLALSMRHGCWFHKIFFCKKIYFTKMSVYMPFSKDNQWVLVVANLASCTFDILNPDFYPNKLQKFIDNVIYNFKNFFLMAYHESATFNIRHFKPRYVKVPKQNFRYDSGIIILRFLQTYDGDDVQEFSNIDLLPLRQKLLFQLLAFNQNIFVESPHP</sequence>
<keyword evidence="3" id="KW-0378">Hydrolase</keyword>
<dbReference type="GO" id="GO:0006508">
    <property type="term" value="P:proteolysis"/>
    <property type="evidence" value="ECO:0007669"/>
    <property type="project" value="UniProtKB-KW"/>
</dbReference>
<evidence type="ECO:0000313" key="7">
    <source>
        <dbReference type="Proteomes" id="UP000324897"/>
    </source>
</evidence>
<dbReference type="Proteomes" id="UP000324897">
    <property type="component" value="Chromosome 3"/>
</dbReference>
<reference evidence="6 7" key="1">
    <citation type="journal article" date="2019" name="Sci. Rep.">
        <title>A high-quality genome of Eragrostis curvula grass provides insights into Poaceae evolution and supports new strategies to enhance forage quality.</title>
        <authorList>
            <person name="Carballo J."/>
            <person name="Santos B.A.C.M."/>
            <person name="Zappacosta D."/>
            <person name="Garbus I."/>
            <person name="Selva J.P."/>
            <person name="Gallo C.A."/>
            <person name="Diaz A."/>
            <person name="Albertini E."/>
            <person name="Caccamo M."/>
            <person name="Echenique V."/>
        </authorList>
    </citation>
    <scope>NUCLEOTIDE SEQUENCE [LARGE SCALE GENOMIC DNA]</scope>
    <source>
        <strain evidence="7">cv. Victoria</strain>
        <tissue evidence="6">Leaf</tissue>
    </source>
</reference>
<dbReference type="GO" id="GO:0008234">
    <property type="term" value="F:cysteine-type peptidase activity"/>
    <property type="evidence" value="ECO:0007669"/>
    <property type="project" value="InterPro"/>
</dbReference>
<evidence type="ECO:0000256" key="2">
    <source>
        <dbReference type="ARBA" id="ARBA00022670"/>
    </source>
</evidence>
<evidence type="ECO:0000256" key="1">
    <source>
        <dbReference type="ARBA" id="ARBA00005234"/>
    </source>
</evidence>
<dbReference type="EMBL" id="RWGY01000039">
    <property type="protein sequence ID" value="TVU10017.1"/>
    <property type="molecule type" value="Genomic_DNA"/>
</dbReference>
<comment type="similarity">
    <text evidence="1">Belongs to the peptidase C48 family.</text>
</comment>
<dbReference type="OrthoDB" id="677376at2759"/>
<name>A0A5J9TFN8_9POAL</name>
<dbReference type="Gene3D" id="3.40.395.10">
    <property type="entry name" value="Adenoviral Proteinase, Chain A"/>
    <property type="match status" value="1"/>
</dbReference>
<dbReference type="Pfam" id="PF02902">
    <property type="entry name" value="Peptidase_C48"/>
    <property type="match status" value="1"/>
</dbReference>
<evidence type="ECO:0000256" key="4">
    <source>
        <dbReference type="SAM" id="MobiDB-lite"/>
    </source>
</evidence>
<comment type="caution">
    <text evidence="6">The sequence shown here is derived from an EMBL/GenBank/DDBJ whole genome shotgun (WGS) entry which is preliminary data.</text>
</comment>
<dbReference type="Gramene" id="TVU10017">
    <property type="protein sequence ID" value="TVU10017"/>
    <property type="gene ID" value="EJB05_43520"/>
</dbReference>
<dbReference type="SUPFAM" id="SSF54001">
    <property type="entry name" value="Cysteine proteinases"/>
    <property type="match status" value="1"/>
</dbReference>
<evidence type="ECO:0000256" key="3">
    <source>
        <dbReference type="ARBA" id="ARBA00022801"/>
    </source>
</evidence>
<organism evidence="6 7">
    <name type="scientific">Eragrostis curvula</name>
    <name type="common">weeping love grass</name>
    <dbReference type="NCBI Taxonomy" id="38414"/>
    <lineage>
        <taxon>Eukaryota</taxon>
        <taxon>Viridiplantae</taxon>
        <taxon>Streptophyta</taxon>
        <taxon>Embryophyta</taxon>
        <taxon>Tracheophyta</taxon>
        <taxon>Spermatophyta</taxon>
        <taxon>Magnoliopsida</taxon>
        <taxon>Liliopsida</taxon>
        <taxon>Poales</taxon>
        <taxon>Poaceae</taxon>
        <taxon>PACMAD clade</taxon>
        <taxon>Chloridoideae</taxon>
        <taxon>Eragrostideae</taxon>
        <taxon>Eragrostidinae</taxon>
        <taxon>Eragrostis</taxon>
    </lineage>
</organism>
<dbReference type="InterPro" id="IPR038765">
    <property type="entry name" value="Papain-like_cys_pep_sf"/>
</dbReference>
<feature type="region of interest" description="Disordered" evidence="4">
    <location>
        <begin position="155"/>
        <end position="175"/>
    </location>
</feature>
<keyword evidence="2" id="KW-0645">Protease</keyword>
<evidence type="ECO:0000313" key="6">
    <source>
        <dbReference type="EMBL" id="TVU10017.1"/>
    </source>
</evidence>
<feature type="non-terminal residue" evidence="6">
    <location>
        <position position="1"/>
    </location>
</feature>